<reference evidence="3" key="1">
    <citation type="submission" date="2013-03" db="EMBL/GenBank/DDBJ databases">
        <title>The Genome Sequence of Anopheles dirus WRAIR2.</title>
        <authorList>
            <consortium name="The Broad Institute Genomics Platform"/>
            <person name="Neafsey D.E."/>
            <person name="Walton C."/>
            <person name="Walker B."/>
            <person name="Young S.K."/>
            <person name="Zeng Q."/>
            <person name="Gargeya S."/>
            <person name="Fitzgerald M."/>
            <person name="Haas B."/>
            <person name="Abouelleil A."/>
            <person name="Allen A.W."/>
            <person name="Alvarado L."/>
            <person name="Arachchi H.M."/>
            <person name="Berlin A.M."/>
            <person name="Chapman S.B."/>
            <person name="Gainer-Dewar J."/>
            <person name="Goldberg J."/>
            <person name="Griggs A."/>
            <person name="Gujja S."/>
            <person name="Hansen M."/>
            <person name="Howarth C."/>
            <person name="Imamovic A."/>
            <person name="Ireland A."/>
            <person name="Larimer J."/>
            <person name="McCowan C."/>
            <person name="Murphy C."/>
            <person name="Pearson M."/>
            <person name="Poon T.W."/>
            <person name="Priest M."/>
            <person name="Roberts A."/>
            <person name="Saif S."/>
            <person name="Shea T."/>
            <person name="Sisk P."/>
            <person name="Sykes S."/>
            <person name="Wortman J."/>
            <person name="Nusbaum C."/>
            <person name="Birren B."/>
        </authorList>
    </citation>
    <scope>NUCLEOTIDE SEQUENCE [LARGE SCALE GENOMIC DNA]</scope>
    <source>
        <strain evidence="3">WRAIR2</strain>
    </source>
</reference>
<keyword evidence="3" id="KW-1185">Reference proteome</keyword>
<feature type="region of interest" description="Disordered" evidence="1">
    <location>
        <begin position="44"/>
        <end position="63"/>
    </location>
</feature>
<evidence type="ECO:0000313" key="3">
    <source>
        <dbReference type="Proteomes" id="UP000075884"/>
    </source>
</evidence>
<evidence type="ECO:0000313" key="2">
    <source>
        <dbReference type="EnsemblMetazoa" id="ADIR003545-PA"/>
    </source>
</evidence>
<dbReference type="AlphaFoldDB" id="A0A182N7C1"/>
<proteinExistence type="predicted"/>
<evidence type="ECO:0000256" key="1">
    <source>
        <dbReference type="SAM" id="MobiDB-lite"/>
    </source>
</evidence>
<dbReference type="EnsemblMetazoa" id="ADIR003545-RA">
    <property type="protein sequence ID" value="ADIR003545-PA"/>
    <property type="gene ID" value="ADIR003545"/>
</dbReference>
<organism evidence="2 3">
    <name type="scientific">Anopheles dirus</name>
    <dbReference type="NCBI Taxonomy" id="7168"/>
    <lineage>
        <taxon>Eukaryota</taxon>
        <taxon>Metazoa</taxon>
        <taxon>Ecdysozoa</taxon>
        <taxon>Arthropoda</taxon>
        <taxon>Hexapoda</taxon>
        <taxon>Insecta</taxon>
        <taxon>Pterygota</taxon>
        <taxon>Neoptera</taxon>
        <taxon>Endopterygota</taxon>
        <taxon>Diptera</taxon>
        <taxon>Nematocera</taxon>
        <taxon>Culicoidea</taxon>
        <taxon>Culicidae</taxon>
        <taxon>Anophelinae</taxon>
        <taxon>Anopheles</taxon>
    </lineage>
</organism>
<accession>A0A182N7C1</accession>
<dbReference type="VEuPathDB" id="VectorBase:ADIR003545"/>
<protein>
    <submittedName>
        <fullName evidence="2">Uncharacterized protein</fullName>
    </submittedName>
</protein>
<name>A0A182N7C1_9DIPT</name>
<reference evidence="2" key="2">
    <citation type="submission" date="2020-05" db="UniProtKB">
        <authorList>
            <consortium name="EnsemblMetazoa"/>
        </authorList>
    </citation>
    <scope>IDENTIFICATION</scope>
    <source>
        <strain evidence="2">WRAIR2</strain>
    </source>
</reference>
<sequence length="76" mass="8511">MRKRCAAVFAFAGKRDVSGKCLLHFHSRFSIAAVQFAKRSDLKHLSSVTGSDNDDDDDDTARNNSCCIEITRRFTV</sequence>
<dbReference type="Proteomes" id="UP000075884">
    <property type="component" value="Unassembled WGS sequence"/>
</dbReference>